<accession>A0A0L0ND82</accession>
<evidence type="ECO:0000313" key="1">
    <source>
        <dbReference type="EMBL" id="KND92011.1"/>
    </source>
</evidence>
<dbReference type="OrthoDB" id="4757095at2759"/>
<organism evidence="1 2">
    <name type="scientific">Tolypocladium ophioglossoides (strain CBS 100239)</name>
    <name type="common">Snaketongue truffleclub</name>
    <name type="synonym">Elaphocordyceps ophioglossoides</name>
    <dbReference type="NCBI Taxonomy" id="1163406"/>
    <lineage>
        <taxon>Eukaryota</taxon>
        <taxon>Fungi</taxon>
        <taxon>Dikarya</taxon>
        <taxon>Ascomycota</taxon>
        <taxon>Pezizomycotina</taxon>
        <taxon>Sordariomycetes</taxon>
        <taxon>Hypocreomycetidae</taxon>
        <taxon>Hypocreales</taxon>
        <taxon>Ophiocordycipitaceae</taxon>
        <taxon>Tolypocladium</taxon>
    </lineage>
</organism>
<gene>
    <name evidence="1" type="ORF">TOPH_03312</name>
</gene>
<reference evidence="1 2" key="1">
    <citation type="journal article" date="2015" name="BMC Genomics">
        <title>The genome of the truffle-parasite Tolypocladium ophioglossoides and the evolution of antifungal peptaibiotics.</title>
        <authorList>
            <person name="Quandt C.A."/>
            <person name="Bushley K.E."/>
            <person name="Spatafora J.W."/>
        </authorList>
    </citation>
    <scope>NUCLEOTIDE SEQUENCE [LARGE SCALE GENOMIC DNA]</scope>
    <source>
        <strain evidence="1 2">CBS 100239</strain>
    </source>
</reference>
<evidence type="ECO:0000313" key="2">
    <source>
        <dbReference type="Proteomes" id="UP000036947"/>
    </source>
</evidence>
<name>A0A0L0ND82_TOLOC</name>
<keyword evidence="2" id="KW-1185">Reference proteome</keyword>
<protein>
    <submittedName>
        <fullName evidence="1">Uncharacterized protein</fullName>
    </submittedName>
</protein>
<dbReference type="Proteomes" id="UP000036947">
    <property type="component" value="Unassembled WGS sequence"/>
</dbReference>
<dbReference type="STRING" id="1163406.A0A0L0ND82"/>
<proteinExistence type="predicted"/>
<sequence>MSPDPQLQSPFVATLPREIRDLVYLELWRSHGLRQHIFRHGGISNPQHICHWPCITAFQVEDKLQEKIEELRCQLGVTVGHGIENTPHCRHLQSPWLNHWMCGQQAETIYGIEAVHAMTTSATSCWRANKRLHNAPPLRAPYIPMLLSCKIISSECLRSIYESTTFIFTDMLALPMFVGFCDTPPPMKPLPTMLSLPLECFKYTRSLELSLSADFPIMLPCANALDRRSGHPHDVYDFHWLRLDQFQNLSNLNIWIAARGNLRRSGECYKECDFVCVNQLDIDALRRALASFSRVDSVTLSTPLGGNIGPEDGYVEGIAAPGIRVWKRGTGDRFHPTLIPIELIV</sequence>
<dbReference type="EMBL" id="LFRF01000007">
    <property type="protein sequence ID" value="KND92011.1"/>
    <property type="molecule type" value="Genomic_DNA"/>
</dbReference>
<comment type="caution">
    <text evidence="1">The sequence shown here is derived from an EMBL/GenBank/DDBJ whole genome shotgun (WGS) entry which is preliminary data.</text>
</comment>
<dbReference type="AlphaFoldDB" id="A0A0L0ND82"/>